<evidence type="ECO:0008006" key="3">
    <source>
        <dbReference type="Google" id="ProtNLM"/>
    </source>
</evidence>
<comment type="caution">
    <text evidence="1">The sequence shown here is derived from an EMBL/GenBank/DDBJ whole genome shotgun (WGS) entry which is preliminary data.</text>
</comment>
<dbReference type="EMBL" id="JANBPU010000217">
    <property type="protein sequence ID" value="KAJ1914128.1"/>
    <property type="molecule type" value="Genomic_DNA"/>
</dbReference>
<organism evidence="1 2">
    <name type="scientific">Mycoemilia scoparia</name>
    <dbReference type="NCBI Taxonomy" id="417184"/>
    <lineage>
        <taxon>Eukaryota</taxon>
        <taxon>Fungi</taxon>
        <taxon>Fungi incertae sedis</taxon>
        <taxon>Zoopagomycota</taxon>
        <taxon>Kickxellomycotina</taxon>
        <taxon>Kickxellomycetes</taxon>
        <taxon>Kickxellales</taxon>
        <taxon>Kickxellaceae</taxon>
        <taxon>Mycoemilia</taxon>
    </lineage>
</organism>
<reference evidence="1" key="1">
    <citation type="submission" date="2022-07" db="EMBL/GenBank/DDBJ databases">
        <title>Phylogenomic reconstructions and comparative analyses of Kickxellomycotina fungi.</title>
        <authorList>
            <person name="Reynolds N.K."/>
            <person name="Stajich J.E."/>
            <person name="Barry K."/>
            <person name="Grigoriev I.V."/>
            <person name="Crous P."/>
            <person name="Smith M.E."/>
        </authorList>
    </citation>
    <scope>NUCLEOTIDE SEQUENCE</scope>
    <source>
        <strain evidence="1">NBRC 100468</strain>
    </source>
</reference>
<protein>
    <recommendedName>
        <fullName evidence="3">F-box domain-containing protein</fullName>
    </recommendedName>
</protein>
<dbReference type="Gene3D" id="3.80.10.10">
    <property type="entry name" value="Ribonuclease Inhibitor"/>
    <property type="match status" value="1"/>
</dbReference>
<dbReference type="AlphaFoldDB" id="A0A9W7ZUT0"/>
<gene>
    <name evidence="1" type="ORF">H4219_004924</name>
</gene>
<evidence type="ECO:0000313" key="2">
    <source>
        <dbReference type="Proteomes" id="UP001150538"/>
    </source>
</evidence>
<keyword evidence="2" id="KW-1185">Reference proteome</keyword>
<name>A0A9W7ZUT0_9FUNG</name>
<evidence type="ECO:0000313" key="1">
    <source>
        <dbReference type="EMBL" id="KAJ1914128.1"/>
    </source>
</evidence>
<dbReference type="Proteomes" id="UP001150538">
    <property type="component" value="Unassembled WGS sequence"/>
</dbReference>
<proteinExistence type="predicted"/>
<dbReference type="SUPFAM" id="SSF52047">
    <property type="entry name" value="RNI-like"/>
    <property type="match status" value="1"/>
</dbReference>
<sequence>MIPPELKTRICQYITKKSNVDDLVQLEAVSREWFEAANNYRWEHHDFFCPIPEEFKRLVIRCYISSEAKEAEKARRAKSNSLFLSVGHQYTRALSIDGDLALAKSLHEVSCPELSSLQVEIYPETLDVLPKFINHNSNISEMTIHGPAREIATASLSAPALMNSITATSGSLTRLQINLLLFRIPSFGYLLDQMPNLRQLKMSVCFIEDVSEIFVDRKKKQELNTGEQYPNLKELSISRLYISVKDVRIVTRSVFNTRMFPRLAIIKQSYIQISQGNRDEFIPKDAVEVPPHILFQMPIPSLVDLCIFDFNAHISRTIGANCTNLRLLHFEAKIFISAHRLPVIWDGLSKLSKHLPRLTEFSMQFDVYTTDDKEMLDSVFFGDPRMLNEYSQEDDSQRSIFRQAAALPIDFGWKDLRKINLKCWNGFSPKIFIMLAQFKQLEHLKLYMSTLKHMDGCASFILQELLQGTGGNGNEQVKRSVLFPKLKSAHISISHGDPSTRSQCQGLVDLVSTARLIEIQGPSCNRDVWAEISQNYPQIAWKIYC</sequence>
<accession>A0A9W7ZUT0</accession>
<dbReference type="InterPro" id="IPR032675">
    <property type="entry name" value="LRR_dom_sf"/>
</dbReference>